<sequence length="536" mass="60749">MASLALNSDVELGSESESENECVEGHARAHSESRKAFMASENKEPQEREQRSSEIRIQSERLVQHESGTDFIQGLDEMMTCINSVDDHIQAGLQELRSCVGSLRKERTEMSEKIRKLSNEVFQATGDRDRCQQAIIELQQEVSSLREQLCHQQQDKENMLRRMQDMQQKNQNHLVKIAGNQRKHRLAHSAIVKWRRKALDKRLGVRDQFQHLEEENNELRAELLLCQEAAKKAFLRSANVLNSEALSMFQDAATRRLGLDDSSPRGSPEVLSPSGSPVPQAKNSQEYESLGRGAVNEDKENMGRYGDPKYMQRTGDRVTYEDVRGRLSHDRSGASEDTRPFTVAHGSEENVSADATRFLSSNVFPRLRHGHGTYEVLDNVYGDQGTQTAHRYRPMGPSDHSQSFGEYGAVGGRGLAQQASAAGRLDTNILQQETRAYLQQLRDDRRRRPEPPPTSGFESQRKTMKTVTSHHDPKRKMCNCRTHVGSEPVEAQTLYKCPYCTPIQNSSFGHLKETSRKQTRVVHHNNLSGLQSEKKK</sequence>
<evidence type="ECO:0000256" key="2">
    <source>
        <dbReference type="SAM" id="MobiDB-lite"/>
    </source>
</evidence>
<feature type="compositionally biased region" description="Basic and acidic residues" evidence="2">
    <location>
        <begin position="23"/>
        <end position="54"/>
    </location>
</feature>
<evidence type="ECO:0000313" key="4">
    <source>
        <dbReference type="Proteomes" id="UP001381693"/>
    </source>
</evidence>
<feature type="compositionally biased region" description="Polar residues" evidence="2">
    <location>
        <begin position="273"/>
        <end position="287"/>
    </location>
</feature>
<protein>
    <submittedName>
        <fullName evidence="3">Uncharacterized protein</fullName>
    </submittedName>
</protein>
<organism evidence="3 4">
    <name type="scientific">Halocaridina rubra</name>
    <name type="common">Hawaiian red shrimp</name>
    <dbReference type="NCBI Taxonomy" id="373956"/>
    <lineage>
        <taxon>Eukaryota</taxon>
        <taxon>Metazoa</taxon>
        <taxon>Ecdysozoa</taxon>
        <taxon>Arthropoda</taxon>
        <taxon>Crustacea</taxon>
        <taxon>Multicrustacea</taxon>
        <taxon>Malacostraca</taxon>
        <taxon>Eumalacostraca</taxon>
        <taxon>Eucarida</taxon>
        <taxon>Decapoda</taxon>
        <taxon>Pleocyemata</taxon>
        <taxon>Caridea</taxon>
        <taxon>Atyoidea</taxon>
        <taxon>Atyidae</taxon>
        <taxon>Halocaridina</taxon>
    </lineage>
</organism>
<name>A0AAN8WR48_HALRR</name>
<evidence type="ECO:0000256" key="1">
    <source>
        <dbReference type="SAM" id="Coils"/>
    </source>
</evidence>
<feature type="compositionally biased region" description="Basic and acidic residues" evidence="2">
    <location>
        <begin position="441"/>
        <end position="450"/>
    </location>
</feature>
<feature type="compositionally biased region" description="Acidic residues" evidence="2">
    <location>
        <begin position="12"/>
        <end position="22"/>
    </location>
</feature>
<feature type="non-terminal residue" evidence="3">
    <location>
        <position position="536"/>
    </location>
</feature>
<keyword evidence="4" id="KW-1185">Reference proteome</keyword>
<dbReference type="EMBL" id="JAXCGZ010015253">
    <property type="protein sequence ID" value="KAK7070725.1"/>
    <property type="molecule type" value="Genomic_DNA"/>
</dbReference>
<feature type="coiled-coil region" evidence="1">
    <location>
        <begin position="100"/>
        <end position="176"/>
    </location>
</feature>
<proteinExistence type="predicted"/>
<comment type="caution">
    <text evidence="3">The sequence shown here is derived from an EMBL/GenBank/DDBJ whole genome shotgun (WGS) entry which is preliminary data.</text>
</comment>
<dbReference type="Proteomes" id="UP001381693">
    <property type="component" value="Unassembled WGS sequence"/>
</dbReference>
<reference evidence="3 4" key="1">
    <citation type="submission" date="2023-11" db="EMBL/GenBank/DDBJ databases">
        <title>Halocaridina rubra genome assembly.</title>
        <authorList>
            <person name="Smith C."/>
        </authorList>
    </citation>
    <scope>NUCLEOTIDE SEQUENCE [LARGE SCALE GENOMIC DNA]</scope>
    <source>
        <strain evidence="3">EP-1</strain>
        <tissue evidence="3">Whole</tissue>
    </source>
</reference>
<feature type="region of interest" description="Disordered" evidence="2">
    <location>
        <begin position="1"/>
        <end position="54"/>
    </location>
</feature>
<feature type="coiled-coil region" evidence="1">
    <location>
        <begin position="202"/>
        <end position="232"/>
    </location>
</feature>
<gene>
    <name evidence="3" type="ORF">SK128_018422</name>
</gene>
<accession>A0AAN8WR48</accession>
<feature type="region of interest" description="Disordered" evidence="2">
    <location>
        <begin position="257"/>
        <end position="311"/>
    </location>
</feature>
<feature type="region of interest" description="Disordered" evidence="2">
    <location>
        <begin position="440"/>
        <end position="474"/>
    </location>
</feature>
<keyword evidence="1" id="KW-0175">Coiled coil</keyword>
<dbReference type="AlphaFoldDB" id="A0AAN8WR48"/>
<evidence type="ECO:0000313" key="3">
    <source>
        <dbReference type="EMBL" id="KAK7070725.1"/>
    </source>
</evidence>